<keyword evidence="2" id="KW-1185">Reference proteome</keyword>
<dbReference type="RefSeq" id="WP_161422358.1">
    <property type="nucleotide sequence ID" value="NZ_JARWMY010000014.1"/>
</dbReference>
<comment type="caution">
    <text evidence="1">The sequence shown here is derived from an EMBL/GenBank/DDBJ whole genome shotgun (WGS) entry which is preliminary data.</text>
</comment>
<dbReference type="EMBL" id="WUTS01000001">
    <property type="protein sequence ID" value="NAW11590.1"/>
    <property type="molecule type" value="Genomic_DNA"/>
</dbReference>
<proteinExistence type="predicted"/>
<organism evidence="1 2">
    <name type="scientific">Halomonas icarae</name>
    <dbReference type="NCBI Taxonomy" id="2691040"/>
    <lineage>
        <taxon>Bacteria</taxon>
        <taxon>Pseudomonadati</taxon>
        <taxon>Pseudomonadota</taxon>
        <taxon>Gammaproteobacteria</taxon>
        <taxon>Oceanospirillales</taxon>
        <taxon>Halomonadaceae</taxon>
        <taxon>Halomonas</taxon>
    </lineage>
</organism>
<evidence type="ECO:0000313" key="2">
    <source>
        <dbReference type="Proteomes" id="UP000448235"/>
    </source>
</evidence>
<dbReference type="Proteomes" id="UP000448235">
    <property type="component" value="Unassembled WGS sequence"/>
</dbReference>
<gene>
    <name evidence="1" type="ORF">GRB80_01885</name>
</gene>
<dbReference type="AlphaFoldDB" id="A0A7X4VWI2"/>
<evidence type="ECO:0008006" key="3">
    <source>
        <dbReference type="Google" id="ProtNLM"/>
    </source>
</evidence>
<evidence type="ECO:0000313" key="1">
    <source>
        <dbReference type="EMBL" id="NAW11590.1"/>
    </source>
</evidence>
<reference evidence="1 2" key="1">
    <citation type="submission" date="2019-12" db="EMBL/GenBank/DDBJ databases">
        <title>Draft genome sequencing of Halomonas icarensis D1-1.</title>
        <authorList>
            <person name="Pandiyan K."/>
            <person name="Kushwaha P."/>
            <person name="Gowdham M."/>
            <person name="Chakdar H."/>
            <person name="Singh A."/>
            <person name="Kumar M."/>
            <person name="Saxena A.K."/>
        </authorList>
    </citation>
    <scope>NUCLEOTIDE SEQUENCE [LARGE SCALE GENOMIC DNA]</scope>
    <source>
        <strain evidence="1 2">D1-1</strain>
    </source>
</reference>
<protein>
    <recommendedName>
        <fullName evidence="3">RloB domain-containing protein</fullName>
    </recommendedName>
</protein>
<sequence length="171" mass="19484">MARQRKRRDLRVKQSTLLVVGEGAHERAFLEHMKQLYDRRDNQQRLTVKAADGGSPGDVLRVVRKRYQHIDYDRRVILLDADVPIPRQVEDDARRLDIVLLLSQPICLEGMLLDVLGQRAPGTAKACKSCLHPQLTGPPTERSSYAGLFPKAVLDDTTKPAIVELRRMMRH</sequence>
<accession>A0A7X4VWI2</accession>
<name>A0A7X4VWI2_9GAMM</name>